<evidence type="ECO:0000256" key="8">
    <source>
        <dbReference type="ARBA" id="ARBA00022679"/>
    </source>
</evidence>
<dbReference type="PANTHER" id="PTHR11909">
    <property type="entry name" value="CASEIN KINASE-RELATED"/>
    <property type="match status" value="1"/>
</dbReference>
<evidence type="ECO:0000256" key="5">
    <source>
        <dbReference type="ARBA" id="ARBA00022490"/>
    </source>
</evidence>
<evidence type="ECO:0000256" key="9">
    <source>
        <dbReference type="ARBA" id="ARBA00022741"/>
    </source>
</evidence>
<evidence type="ECO:0000256" key="3">
    <source>
        <dbReference type="ARBA" id="ARBA00005926"/>
    </source>
</evidence>
<dbReference type="Pfam" id="PF00069">
    <property type="entry name" value="Pkinase"/>
    <property type="match status" value="1"/>
</dbReference>
<organism evidence="19">
    <name type="scientific">Anthurium amnicola</name>
    <dbReference type="NCBI Taxonomy" id="1678845"/>
    <lineage>
        <taxon>Eukaryota</taxon>
        <taxon>Viridiplantae</taxon>
        <taxon>Streptophyta</taxon>
        <taxon>Embryophyta</taxon>
        <taxon>Tracheophyta</taxon>
        <taxon>Spermatophyta</taxon>
        <taxon>Magnoliopsida</taxon>
        <taxon>Liliopsida</taxon>
        <taxon>Araceae</taxon>
        <taxon>Pothoideae</taxon>
        <taxon>Potheae</taxon>
        <taxon>Anthurium</taxon>
    </lineage>
</organism>
<evidence type="ECO:0000256" key="16">
    <source>
        <dbReference type="PROSITE-ProRule" id="PRU10141"/>
    </source>
</evidence>
<dbReference type="PROSITE" id="PS00107">
    <property type="entry name" value="PROTEIN_KINASE_ATP"/>
    <property type="match status" value="1"/>
</dbReference>
<comment type="similarity">
    <text evidence="3">Belongs to the protein kinase superfamily. CK1 Ser/Thr protein kinase family. Casein kinase I subfamily.</text>
</comment>
<sequence length="444" mass="50317">MDRIIGEKYLLGRKIGSGSFGEIYLATHMDTFEIVAVKIENSKTKHPQLLYEAKLYKALQGGSGIANIKWCGISGEDNVLVLDLLGPSLEDLFVYCGRKFSLKTVLMLADQMIPRIEYVHSKGFLHRDIKPDNFLMGLGRKANQVYIIDFGLSKRYRDSVSNRHIPYRENKNLTGTARYASCNTHLGIEQSRRDDLESLGYVLLYFLRGSLPWQGLKAATKKQKYDKICEKKLSTPMEVLCKCHPVEFASYFHYCHSLTFDQRPDYGFLRRLFRDLLIREGYESDYVFDWTILKYQQAQKTKHHIQPLDQAQTRYSPASGGKAMPVDGGKHQGGNDFSRIYEAKEHIGSSNIVRIGVQMQFRATANKNLSAARDKHHLEKIRTDMTGDKVNLSAPFDLSGSSKKNVMAKPFGSTVSTNLGQDSGSNIASSSWIPTLQWNSSARR</sequence>
<evidence type="ECO:0000256" key="11">
    <source>
        <dbReference type="ARBA" id="ARBA00022840"/>
    </source>
</evidence>
<evidence type="ECO:0000256" key="15">
    <source>
        <dbReference type="ARBA" id="ARBA00060321"/>
    </source>
</evidence>
<feature type="binding site" evidence="16">
    <location>
        <position position="38"/>
    </location>
    <ligand>
        <name>ATP</name>
        <dbReference type="ChEBI" id="CHEBI:30616"/>
    </ligand>
</feature>
<keyword evidence="11 16" id="KW-0067">ATP-binding</keyword>
<evidence type="ECO:0000256" key="13">
    <source>
        <dbReference type="ARBA" id="ARBA00047899"/>
    </source>
</evidence>
<keyword evidence="9 16" id="KW-0547">Nucleotide-binding</keyword>
<evidence type="ECO:0000256" key="2">
    <source>
        <dbReference type="ARBA" id="ARBA00004496"/>
    </source>
</evidence>
<evidence type="ECO:0000256" key="4">
    <source>
        <dbReference type="ARBA" id="ARBA00012513"/>
    </source>
</evidence>
<keyword evidence="7" id="KW-0597">Phosphoprotein</keyword>
<dbReference type="GO" id="GO:0005737">
    <property type="term" value="C:cytoplasm"/>
    <property type="evidence" value="ECO:0007669"/>
    <property type="project" value="UniProtKB-SubCell"/>
</dbReference>
<dbReference type="AlphaFoldDB" id="A0A1D1YBB3"/>
<keyword evidence="5" id="KW-0963">Cytoplasm</keyword>
<name>A0A1D1YBB3_9ARAE</name>
<dbReference type="FunFam" id="1.10.510.10:FF:000325">
    <property type="entry name" value="Casein kinase I isoform delta-like"/>
    <property type="match status" value="1"/>
</dbReference>
<dbReference type="InterPro" id="IPR011009">
    <property type="entry name" value="Kinase-like_dom_sf"/>
</dbReference>
<keyword evidence="8" id="KW-0808">Transferase</keyword>
<evidence type="ECO:0000256" key="10">
    <source>
        <dbReference type="ARBA" id="ARBA00022777"/>
    </source>
</evidence>
<dbReference type="GO" id="GO:0009785">
    <property type="term" value="P:blue light signaling pathway"/>
    <property type="evidence" value="ECO:0007669"/>
    <property type="project" value="UniProtKB-ARBA"/>
</dbReference>
<evidence type="ECO:0000256" key="1">
    <source>
        <dbReference type="ARBA" id="ARBA00004123"/>
    </source>
</evidence>
<evidence type="ECO:0000256" key="12">
    <source>
        <dbReference type="ARBA" id="ARBA00023242"/>
    </source>
</evidence>
<dbReference type="InterPro" id="IPR000719">
    <property type="entry name" value="Prot_kinase_dom"/>
</dbReference>
<comment type="subcellular location">
    <subcellularLocation>
        <location evidence="2">Cytoplasm</location>
    </subcellularLocation>
    <subcellularLocation>
        <location evidence="1">Nucleus</location>
    </subcellularLocation>
</comment>
<dbReference type="GO" id="GO:0005524">
    <property type="term" value="F:ATP binding"/>
    <property type="evidence" value="ECO:0007669"/>
    <property type="project" value="UniProtKB-UniRule"/>
</dbReference>
<evidence type="ECO:0000259" key="18">
    <source>
        <dbReference type="PROSITE" id="PS50011"/>
    </source>
</evidence>
<evidence type="ECO:0000256" key="6">
    <source>
        <dbReference type="ARBA" id="ARBA00022527"/>
    </source>
</evidence>
<comment type="catalytic activity">
    <reaction evidence="13">
        <text>L-threonyl-[protein] + ATP = O-phospho-L-threonyl-[protein] + ADP + H(+)</text>
        <dbReference type="Rhea" id="RHEA:46608"/>
        <dbReference type="Rhea" id="RHEA-COMP:11060"/>
        <dbReference type="Rhea" id="RHEA-COMP:11605"/>
        <dbReference type="ChEBI" id="CHEBI:15378"/>
        <dbReference type="ChEBI" id="CHEBI:30013"/>
        <dbReference type="ChEBI" id="CHEBI:30616"/>
        <dbReference type="ChEBI" id="CHEBI:61977"/>
        <dbReference type="ChEBI" id="CHEBI:456216"/>
        <dbReference type="EC" id="2.7.11.1"/>
    </reaction>
</comment>
<dbReference type="GO" id="GO:0009640">
    <property type="term" value="P:photomorphogenesis"/>
    <property type="evidence" value="ECO:0007669"/>
    <property type="project" value="UniProtKB-ARBA"/>
</dbReference>
<reference evidence="19" key="1">
    <citation type="submission" date="2015-07" db="EMBL/GenBank/DDBJ databases">
        <title>Transcriptome Assembly of Anthurium amnicola.</title>
        <authorList>
            <person name="Suzuki J."/>
        </authorList>
    </citation>
    <scope>NUCLEOTIDE SEQUENCE</scope>
</reference>
<evidence type="ECO:0000256" key="7">
    <source>
        <dbReference type="ARBA" id="ARBA00022553"/>
    </source>
</evidence>
<feature type="domain" description="Protein kinase" evidence="18">
    <location>
        <begin position="9"/>
        <end position="277"/>
    </location>
</feature>
<dbReference type="InterPro" id="IPR017441">
    <property type="entry name" value="Protein_kinase_ATP_BS"/>
</dbReference>
<protein>
    <recommendedName>
        <fullName evidence="4">non-specific serine/threonine protein kinase</fullName>
        <ecNumber evidence="4">2.7.11.1</ecNumber>
    </recommendedName>
</protein>
<dbReference type="InterPro" id="IPR050235">
    <property type="entry name" value="CK1_Ser-Thr_kinase"/>
</dbReference>
<comment type="function">
    <text evidence="15">Protein kinase involved in blue light responses (e.g. hypocotyl elongation and flowering) by phosphorylating CRY2 to reduce its stability.</text>
</comment>
<dbReference type="SUPFAM" id="SSF56112">
    <property type="entry name" value="Protein kinase-like (PK-like)"/>
    <property type="match status" value="1"/>
</dbReference>
<proteinExistence type="inferred from homology"/>
<keyword evidence="10 19" id="KW-0418">Kinase</keyword>
<keyword evidence="6 17" id="KW-0723">Serine/threonine-protein kinase</keyword>
<dbReference type="EMBL" id="GDJX01016009">
    <property type="protein sequence ID" value="JAT51927.1"/>
    <property type="molecule type" value="Transcribed_RNA"/>
</dbReference>
<accession>A0A1D1YBB3</accession>
<dbReference type="PROSITE" id="PS50011">
    <property type="entry name" value="PROTEIN_KINASE_DOM"/>
    <property type="match status" value="1"/>
</dbReference>
<dbReference type="GO" id="GO:0005634">
    <property type="term" value="C:nucleus"/>
    <property type="evidence" value="ECO:0007669"/>
    <property type="project" value="UniProtKB-SubCell"/>
</dbReference>
<evidence type="ECO:0000313" key="19">
    <source>
        <dbReference type="EMBL" id="JAT51927.1"/>
    </source>
</evidence>
<keyword evidence="12" id="KW-0539">Nucleus</keyword>
<gene>
    <name evidence="19" type="primary">At4g26100_20</name>
    <name evidence="19" type="ORF">g.107387</name>
</gene>
<dbReference type="PROSITE" id="PS00108">
    <property type="entry name" value="PROTEIN_KINASE_ST"/>
    <property type="match status" value="1"/>
</dbReference>
<dbReference type="GO" id="GO:0004674">
    <property type="term" value="F:protein serine/threonine kinase activity"/>
    <property type="evidence" value="ECO:0007669"/>
    <property type="project" value="UniProtKB-KW"/>
</dbReference>
<dbReference type="Gene3D" id="1.10.510.10">
    <property type="entry name" value="Transferase(Phosphotransferase) domain 1"/>
    <property type="match status" value="1"/>
</dbReference>
<dbReference type="InterPro" id="IPR008271">
    <property type="entry name" value="Ser/Thr_kinase_AS"/>
</dbReference>
<comment type="catalytic activity">
    <reaction evidence="14">
        <text>L-seryl-[protein] + ATP = O-phospho-L-seryl-[protein] + ADP + H(+)</text>
        <dbReference type="Rhea" id="RHEA:17989"/>
        <dbReference type="Rhea" id="RHEA-COMP:9863"/>
        <dbReference type="Rhea" id="RHEA-COMP:11604"/>
        <dbReference type="ChEBI" id="CHEBI:15378"/>
        <dbReference type="ChEBI" id="CHEBI:29999"/>
        <dbReference type="ChEBI" id="CHEBI:30616"/>
        <dbReference type="ChEBI" id="CHEBI:83421"/>
        <dbReference type="ChEBI" id="CHEBI:456216"/>
        <dbReference type="EC" id="2.7.11.1"/>
    </reaction>
</comment>
<dbReference type="EC" id="2.7.11.1" evidence="4"/>
<evidence type="ECO:0000256" key="14">
    <source>
        <dbReference type="ARBA" id="ARBA00048679"/>
    </source>
</evidence>
<evidence type="ECO:0000256" key="17">
    <source>
        <dbReference type="RuleBase" id="RU000304"/>
    </source>
</evidence>
<dbReference type="SMART" id="SM00220">
    <property type="entry name" value="S_TKc"/>
    <property type="match status" value="1"/>
</dbReference>